<dbReference type="PaxDb" id="35128-Thaps9029"/>
<accession>B8CA65</accession>
<evidence type="ECO:0000256" key="1">
    <source>
        <dbReference type="SAM" id="MobiDB-lite"/>
    </source>
</evidence>
<evidence type="ECO:0000313" key="5">
    <source>
        <dbReference type="Proteomes" id="UP000001449"/>
    </source>
</evidence>
<dbReference type="RefSeq" id="XP_002292991.1">
    <property type="nucleotide sequence ID" value="XM_002292955.1"/>
</dbReference>
<keyword evidence="3" id="KW-0732">Signal</keyword>
<keyword evidence="2" id="KW-0812">Transmembrane</keyword>
<keyword evidence="2" id="KW-1133">Transmembrane helix</keyword>
<proteinExistence type="predicted"/>
<gene>
    <name evidence="4" type="ORF">THAPSDRAFT_9029</name>
</gene>
<evidence type="ECO:0000256" key="3">
    <source>
        <dbReference type="SAM" id="SignalP"/>
    </source>
</evidence>
<dbReference type="Proteomes" id="UP000001449">
    <property type="component" value="Chromosome 12"/>
</dbReference>
<dbReference type="GeneID" id="7445798"/>
<name>B8CA65_THAPS</name>
<evidence type="ECO:0000256" key="2">
    <source>
        <dbReference type="SAM" id="Phobius"/>
    </source>
</evidence>
<evidence type="ECO:0000313" key="4">
    <source>
        <dbReference type="EMBL" id="EED89452.1"/>
    </source>
</evidence>
<dbReference type="AlphaFoldDB" id="B8CA65"/>
<feature type="chain" id="PRO_5002869212" evidence="3">
    <location>
        <begin position="29"/>
        <end position="180"/>
    </location>
</feature>
<protein>
    <submittedName>
        <fullName evidence="4">Uncharacterized protein</fullName>
    </submittedName>
</protein>
<dbReference type="InParanoid" id="B8CA65"/>
<reference evidence="4 5" key="1">
    <citation type="journal article" date="2004" name="Science">
        <title>The genome of the diatom Thalassiosira pseudonana: ecology, evolution, and metabolism.</title>
        <authorList>
            <person name="Armbrust E.V."/>
            <person name="Berges J.A."/>
            <person name="Bowler C."/>
            <person name="Green B.R."/>
            <person name="Martinez D."/>
            <person name="Putnam N.H."/>
            <person name="Zhou S."/>
            <person name="Allen A.E."/>
            <person name="Apt K.E."/>
            <person name="Bechner M."/>
            <person name="Brzezinski M.A."/>
            <person name="Chaal B.K."/>
            <person name="Chiovitti A."/>
            <person name="Davis A.K."/>
            <person name="Demarest M.S."/>
            <person name="Detter J.C."/>
            <person name="Glavina T."/>
            <person name="Goodstein D."/>
            <person name="Hadi M.Z."/>
            <person name="Hellsten U."/>
            <person name="Hildebrand M."/>
            <person name="Jenkins B.D."/>
            <person name="Jurka J."/>
            <person name="Kapitonov V.V."/>
            <person name="Kroger N."/>
            <person name="Lau W.W."/>
            <person name="Lane T.W."/>
            <person name="Larimer F.W."/>
            <person name="Lippmeier J.C."/>
            <person name="Lucas S."/>
            <person name="Medina M."/>
            <person name="Montsant A."/>
            <person name="Obornik M."/>
            <person name="Parker M.S."/>
            <person name="Palenik B."/>
            <person name="Pazour G.J."/>
            <person name="Richardson P.M."/>
            <person name="Rynearson T.A."/>
            <person name="Saito M.A."/>
            <person name="Schwartz D.C."/>
            <person name="Thamatrakoln K."/>
            <person name="Valentin K."/>
            <person name="Vardi A."/>
            <person name="Wilkerson F.P."/>
            <person name="Rokhsar D.S."/>
        </authorList>
    </citation>
    <scope>NUCLEOTIDE SEQUENCE [LARGE SCALE GENOMIC DNA]</scope>
    <source>
        <strain evidence="4 5">CCMP1335</strain>
    </source>
</reference>
<organism evidence="4 5">
    <name type="scientific">Thalassiosira pseudonana</name>
    <name type="common">Marine diatom</name>
    <name type="synonym">Cyclotella nana</name>
    <dbReference type="NCBI Taxonomy" id="35128"/>
    <lineage>
        <taxon>Eukaryota</taxon>
        <taxon>Sar</taxon>
        <taxon>Stramenopiles</taxon>
        <taxon>Ochrophyta</taxon>
        <taxon>Bacillariophyta</taxon>
        <taxon>Coscinodiscophyceae</taxon>
        <taxon>Thalassiosirophycidae</taxon>
        <taxon>Thalassiosirales</taxon>
        <taxon>Thalassiosiraceae</taxon>
        <taxon>Thalassiosira</taxon>
    </lineage>
</organism>
<feature type="region of interest" description="Disordered" evidence="1">
    <location>
        <begin position="65"/>
        <end position="131"/>
    </location>
</feature>
<sequence>MAIKSQLKARLVCLLLCIALLNPTSVFANASTPKIRRLVESSSSLSQRSSYGTTIITIATTNTNSTNATKATPSPTESIVPAPPNTPDDVPIAPPVPVNPPSPSPPTATPAPTKKYEPAPDDDEEKKKEEEKKEGAKVGFIFLWIVVSFSLIWVLCYFRDAIAFFVGSIRVWRIQLQITY</sequence>
<feature type="signal peptide" evidence="3">
    <location>
        <begin position="1"/>
        <end position="28"/>
    </location>
</feature>
<reference evidence="4 5" key="2">
    <citation type="journal article" date="2008" name="Nature">
        <title>The Phaeodactylum genome reveals the evolutionary history of diatom genomes.</title>
        <authorList>
            <person name="Bowler C."/>
            <person name="Allen A.E."/>
            <person name="Badger J.H."/>
            <person name="Grimwood J."/>
            <person name="Jabbari K."/>
            <person name="Kuo A."/>
            <person name="Maheswari U."/>
            <person name="Martens C."/>
            <person name="Maumus F."/>
            <person name="Otillar R.P."/>
            <person name="Rayko E."/>
            <person name="Salamov A."/>
            <person name="Vandepoele K."/>
            <person name="Beszteri B."/>
            <person name="Gruber A."/>
            <person name="Heijde M."/>
            <person name="Katinka M."/>
            <person name="Mock T."/>
            <person name="Valentin K."/>
            <person name="Verret F."/>
            <person name="Berges J.A."/>
            <person name="Brownlee C."/>
            <person name="Cadoret J.P."/>
            <person name="Chiovitti A."/>
            <person name="Choi C.J."/>
            <person name="Coesel S."/>
            <person name="De Martino A."/>
            <person name="Detter J.C."/>
            <person name="Durkin C."/>
            <person name="Falciatore A."/>
            <person name="Fournet J."/>
            <person name="Haruta M."/>
            <person name="Huysman M.J."/>
            <person name="Jenkins B.D."/>
            <person name="Jiroutova K."/>
            <person name="Jorgensen R.E."/>
            <person name="Joubert Y."/>
            <person name="Kaplan A."/>
            <person name="Kroger N."/>
            <person name="Kroth P.G."/>
            <person name="La Roche J."/>
            <person name="Lindquist E."/>
            <person name="Lommer M."/>
            <person name="Martin-Jezequel V."/>
            <person name="Lopez P.J."/>
            <person name="Lucas S."/>
            <person name="Mangogna M."/>
            <person name="McGinnis K."/>
            <person name="Medlin L.K."/>
            <person name="Montsant A."/>
            <person name="Oudot-Le Secq M.P."/>
            <person name="Napoli C."/>
            <person name="Obornik M."/>
            <person name="Parker M.S."/>
            <person name="Petit J.L."/>
            <person name="Porcel B.M."/>
            <person name="Poulsen N."/>
            <person name="Robison M."/>
            <person name="Rychlewski L."/>
            <person name="Rynearson T.A."/>
            <person name="Schmutz J."/>
            <person name="Shapiro H."/>
            <person name="Siaut M."/>
            <person name="Stanley M."/>
            <person name="Sussman M.R."/>
            <person name="Taylor A.R."/>
            <person name="Vardi A."/>
            <person name="von Dassow P."/>
            <person name="Vyverman W."/>
            <person name="Willis A."/>
            <person name="Wyrwicz L.S."/>
            <person name="Rokhsar D.S."/>
            <person name="Weissenbach J."/>
            <person name="Armbrust E.V."/>
            <person name="Green B.R."/>
            <person name="Van de Peer Y."/>
            <person name="Grigoriev I.V."/>
        </authorList>
    </citation>
    <scope>NUCLEOTIDE SEQUENCE [LARGE SCALE GENOMIC DNA]</scope>
    <source>
        <strain evidence="4 5">CCMP1335</strain>
    </source>
</reference>
<dbReference type="EMBL" id="CM000647">
    <property type="protein sequence ID" value="EED89452.1"/>
    <property type="molecule type" value="Genomic_DNA"/>
</dbReference>
<feature type="compositionally biased region" description="Pro residues" evidence="1">
    <location>
        <begin position="81"/>
        <end position="109"/>
    </location>
</feature>
<dbReference type="KEGG" id="tps:THAPSDRAFT_9029"/>
<keyword evidence="5" id="KW-1185">Reference proteome</keyword>
<dbReference type="HOGENOM" id="CLU_1499241_0_0_1"/>
<keyword evidence="2" id="KW-0472">Membrane</keyword>
<feature type="transmembrane region" description="Helical" evidence="2">
    <location>
        <begin position="138"/>
        <end position="158"/>
    </location>
</feature>